<dbReference type="SUPFAM" id="SSF52540">
    <property type="entry name" value="P-loop containing nucleoside triphosphate hydrolases"/>
    <property type="match status" value="1"/>
</dbReference>
<accession>A0ABP6ZNL8</accession>
<evidence type="ECO:0000256" key="1">
    <source>
        <dbReference type="ARBA" id="ARBA00004761"/>
    </source>
</evidence>
<comment type="caution">
    <text evidence="10">The sequence shown here is derived from an EMBL/GenBank/DDBJ whole genome shotgun (WGS) entry which is preliminary data.</text>
</comment>
<evidence type="ECO:0000256" key="2">
    <source>
        <dbReference type="ARBA" id="ARBA00008420"/>
    </source>
</evidence>
<dbReference type="Proteomes" id="UP001501490">
    <property type="component" value="Unassembled WGS sequence"/>
</dbReference>
<organism evidence="10 11">
    <name type="scientific">Microlunatus ginsengisoli</name>
    <dbReference type="NCBI Taxonomy" id="363863"/>
    <lineage>
        <taxon>Bacteria</taxon>
        <taxon>Bacillati</taxon>
        <taxon>Actinomycetota</taxon>
        <taxon>Actinomycetes</taxon>
        <taxon>Propionibacteriales</taxon>
        <taxon>Propionibacteriaceae</taxon>
        <taxon>Microlunatus</taxon>
    </lineage>
</organism>
<dbReference type="EC" id="2.7.1.12" evidence="3 9"/>
<keyword evidence="4 9" id="KW-0808">Transferase</keyword>
<evidence type="ECO:0000313" key="11">
    <source>
        <dbReference type="Proteomes" id="UP001501490"/>
    </source>
</evidence>
<evidence type="ECO:0000313" key="10">
    <source>
        <dbReference type="EMBL" id="GAA3614471.1"/>
    </source>
</evidence>
<evidence type="ECO:0000256" key="4">
    <source>
        <dbReference type="ARBA" id="ARBA00022679"/>
    </source>
</evidence>
<keyword evidence="5 9" id="KW-0547">Nucleotide-binding</keyword>
<evidence type="ECO:0000256" key="7">
    <source>
        <dbReference type="ARBA" id="ARBA00022840"/>
    </source>
</evidence>
<proteinExistence type="inferred from homology"/>
<keyword evidence="7 9" id="KW-0067">ATP-binding</keyword>
<evidence type="ECO:0000256" key="6">
    <source>
        <dbReference type="ARBA" id="ARBA00022777"/>
    </source>
</evidence>
<dbReference type="InterPro" id="IPR006001">
    <property type="entry name" value="Therm_gnt_kin"/>
</dbReference>
<evidence type="ECO:0000256" key="5">
    <source>
        <dbReference type="ARBA" id="ARBA00022741"/>
    </source>
</evidence>
<dbReference type="CDD" id="cd02021">
    <property type="entry name" value="GntK"/>
    <property type="match status" value="1"/>
</dbReference>
<keyword evidence="6 9" id="KW-0418">Kinase</keyword>
<dbReference type="RefSeq" id="WP_344803066.1">
    <property type="nucleotide sequence ID" value="NZ_BAABAB010000010.1"/>
</dbReference>
<keyword evidence="11" id="KW-1185">Reference proteome</keyword>
<dbReference type="InterPro" id="IPR027417">
    <property type="entry name" value="P-loop_NTPase"/>
</dbReference>
<reference evidence="11" key="1">
    <citation type="journal article" date="2019" name="Int. J. Syst. Evol. Microbiol.">
        <title>The Global Catalogue of Microorganisms (GCM) 10K type strain sequencing project: providing services to taxonomists for standard genome sequencing and annotation.</title>
        <authorList>
            <consortium name="The Broad Institute Genomics Platform"/>
            <consortium name="The Broad Institute Genome Sequencing Center for Infectious Disease"/>
            <person name="Wu L."/>
            <person name="Ma J."/>
        </authorList>
    </citation>
    <scope>NUCLEOTIDE SEQUENCE [LARGE SCALE GENOMIC DNA]</scope>
    <source>
        <strain evidence="11">JCM 16929</strain>
    </source>
</reference>
<comment type="similarity">
    <text evidence="2 9">Belongs to the gluconokinase GntK/GntV family.</text>
</comment>
<protein>
    <recommendedName>
        <fullName evidence="3 9">Gluconokinase</fullName>
        <ecNumber evidence="3 9">2.7.1.12</ecNumber>
    </recommendedName>
</protein>
<dbReference type="PANTHER" id="PTHR43442">
    <property type="entry name" value="GLUCONOKINASE-RELATED"/>
    <property type="match status" value="1"/>
</dbReference>
<dbReference type="Pfam" id="PF01202">
    <property type="entry name" value="SKI"/>
    <property type="match status" value="1"/>
</dbReference>
<dbReference type="InterPro" id="IPR031322">
    <property type="entry name" value="Shikimate/glucono_kinase"/>
</dbReference>
<comment type="catalytic activity">
    <reaction evidence="8 9">
        <text>D-gluconate + ATP = 6-phospho-D-gluconate + ADP + H(+)</text>
        <dbReference type="Rhea" id="RHEA:19433"/>
        <dbReference type="ChEBI" id="CHEBI:15378"/>
        <dbReference type="ChEBI" id="CHEBI:18391"/>
        <dbReference type="ChEBI" id="CHEBI:30616"/>
        <dbReference type="ChEBI" id="CHEBI:58759"/>
        <dbReference type="ChEBI" id="CHEBI:456216"/>
        <dbReference type="EC" id="2.7.1.12"/>
    </reaction>
</comment>
<comment type="pathway">
    <text evidence="1">Carbohydrate acid metabolism.</text>
</comment>
<dbReference type="NCBIfam" id="TIGR01313">
    <property type="entry name" value="therm_gnt_kin"/>
    <property type="match status" value="1"/>
</dbReference>
<evidence type="ECO:0000256" key="3">
    <source>
        <dbReference type="ARBA" id="ARBA00012054"/>
    </source>
</evidence>
<sequence length="194" mass="20702">MSSPARPAAAARQGTAAPRRYGAADAALAHTWTAIVVMGVAGSGKTTVALQLASRLGCAFAEADDFHPASNVVKMSAGIPLTDEDRWPWLAEIKTWIDSHPGDAVLTCSALRRSYRDLLSEANSRVRFVHLDGTVEQLSTRLSARIGHFMPASMLTSQLATLERLDPGEDGVVIDIDATPDVIVERAIRALNIG</sequence>
<gene>
    <name evidence="10" type="ORF">GCM10022236_15480</name>
</gene>
<name>A0ABP6ZNL8_9ACTN</name>
<dbReference type="PANTHER" id="PTHR43442:SF3">
    <property type="entry name" value="GLUCONOKINASE-RELATED"/>
    <property type="match status" value="1"/>
</dbReference>
<dbReference type="EMBL" id="BAABAB010000010">
    <property type="protein sequence ID" value="GAA3614471.1"/>
    <property type="molecule type" value="Genomic_DNA"/>
</dbReference>
<evidence type="ECO:0000256" key="8">
    <source>
        <dbReference type="ARBA" id="ARBA00048090"/>
    </source>
</evidence>
<dbReference type="Gene3D" id="3.40.50.300">
    <property type="entry name" value="P-loop containing nucleotide triphosphate hydrolases"/>
    <property type="match status" value="1"/>
</dbReference>
<evidence type="ECO:0000256" key="9">
    <source>
        <dbReference type="RuleBase" id="RU363066"/>
    </source>
</evidence>